<comment type="caution">
    <text evidence="5">The sequence shown here is derived from an EMBL/GenBank/DDBJ whole genome shotgun (WGS) entry which is preliminary data.</text>
</comment>
<sequence length="155" mass="17328">MEGSKRACAETTHIVMSEDINQLGNLHGGTLMQWVDIVGAVAATRHAHTIVTTAALDSMDFKHPVPLGAIVTLQAVVTWTGRTSLEVRVDVYSEKARSEKKTRTNTAYLVFVALGYDGNPQEVPEFLPETSEEKLEYERALQRREERLRRKNAGF</sequence>
<gene>
    <name evidence="5" type="ORF">CHK_1931</name>
</gene>
<evidence type="ECO:0000259" key="4">
    <source>
        <dbReference type="PROSITE" id="PS51770"/>
    </source>
</evidence>
<dbReference type="GO" id="GO:0005829">
    <property type="term" value="C:cytosol"/>
    <property type="evidence" value="ECO:0007669"/>
    <property type="project" value="TreeGrafter"/>
</dbReference>
<dbReference type="Proteomes" id="UP000034076">
    <property type="component" value="Unassembled WGS sequence"/>
</dbReference>
<evidence type="ECO:0000313" key="6">
    <source>
        <dbReference type="Proteomes" id="UP000034076"/>
    </source>
</evidence>
<feature type="domain" description="HotDog ACOT-type" evidence="4">
    <location>
        <begin position="5"/>
        <end position="117"/>
    </location>
</feature>
<dbReference type="InterPro" id="IPR040170">
    <property type="entry name" value="Cytosol_ACT"/>
</dbReference>
<evidence type="ECO:0000256" key="2">
    <source>
        <dbReference type="ARBA" id="ARBA00022801"/>
    </source>
</evidence>
<evidence type="ECO:0000313" key="5">
    <source>
        <dbReference type="EMBL" id="KKI50637.1"/>
    </source>
</evidence>
<dbReference type="SUPFAM" id="SSF54637">
    <property type="entry name" value="Thioesterase/thiol ester dehydrase-isomerase"/>
    <property type="match status" value="1"/>
</dbReference>
<comment type="similarity">
    <text evidence="1">Belongs to the acyl coenzyme A hydrolase family.</text>
</comment>
<dbReference type="GO" id="GO:0052816">
    <property type="term" value="F:long-chain fatty acyl-CoA hydrolase activity"/>
    <property type="evidence" value="ECO:0007669"/>
    <property type="project" value="TreeGrafter"/>
</dbReference>
<dbReference type="RefSeq" id="WP_046443778.1">
    <property type="nucleotide sequence ID" value="NZ_CAUERS010000021.1"/>
</dbReference>
<dbReference type="PROSITE" id="PS51770">
    <property type="entry name" value="HOTDOG_ACOT"/>
    <property type="match status" value="1"/>
</dbReference>
<dbReference type="PANTHER" id="PTHR11049">
    <property type="entry name" value="ACYL COENZYME A THIOESTER HYDROLASE"/>
    <property type="match status" value="1"/>
</dbReference>
<dbReference type="OrthoDB" id="9791628at2"/>
<dbReference type="AlphaFoldDB" id="A0A0M2NJM8"/>
<dbReference type="STRING" id="270498.CHK_1931"/>
<dbReference type="GO" id="GO:0006637">
    <property type="term" value="P:acyl-CoA metabolic process"/>
    <property type="evidence" value="ECO:0007669"/>
    <property type="project" value="TreeGrafter"/>
</dbReference>
<dbReference type="Gene3D" id="3.10.129.10">
    <property type="entry name" value="Hotdog Thioesterase"/>
    <property type="match status" value="1"/>
</dbReference>
<protein>
    <submittedName>
        <fullName evidence="5">Acyl-CoA thioester hydrolase</fullName>
    </submittedName>
</protein>
<evidence type="ECO:0000256" key="1">
    <source>
        <dbReference type="ARBA" id="ARBA00010458"/>
    </source>
</evidence>
<dbReference type="Pfam" id="PF03061">
    <property type="entry name" value="4HBT"/>
    <property type="match status" value="1"/>
</dbReference>
<reference evidence="5 6" key="1">
    <citation type="submission" date="2015-04" db="EMBL/GenBank/DDBJ databases">
        <title>Draft genome sequence of bacteremic isolate Catabacter hongkongensis type strain HKU16T.</title>
        <authorList>
            <person name="Lau S.K."/>
            <person name="Teng J.L."/>
            <person name="Huang Y."/>
            <person name="Curreem S.O."/>
            <person name="Tsui S.K."/>
            <person name="Woo P.C."/>
        </authorList>
    </citation>
    <scope>NUCLEOTIDE SEQUENCE [LARGE SCALE GENOMIC DNA]</scope>
    <source>
        <strain evidence="5 6">HKU16</strain>
    </source>
</reference>
<evidence type="ECO:0000256" key="3">
    <source>
        <dbReference type="PROSITE-ProRule" id="PRU01106"/>
    </source>
</evidence>
<dbReference type="InterPro" id="IPR029069">
    <property type="entry name" value="HotDog_dom_sf"/>
</dbReference>
<keyword evidence="2 3" id="KW-0378">Hydrolase</keyword>
<dbReference type="EMBL" id="LAYJ01000103">
    <property type="protein sequence ID" value="KKI50637.1"/>
    <property type="molecule type" value="Genomic_DNA"/>
</dbReference>
<dbReference type="InterPro" id="IPR033120">
    <property type="entry name" value="HOTDOG_ACOT"/>
</dbReference>
<name>A0A0M2NJM8_9FIRM</name>
<organism evidence="5 6">
    <name type="scientific">Christensenella hongkongensis</name>
    <dbReference type="NCBI Taxonomy" id="270498"/>
    <lineage>
        <taxon>Bacteria</taxon>
        <taxon>Bacillati</taxon>
        <taxon>Bacillota</taxon>
        <taxon>Clostridia</taxon>
        <taxon>Christensenellales</taxon>
        <taxon>Christensenellaceae</taxon>
        <taxon>Christensenella</taxon>
    </lineage>
</organism>
<accession>A0A0M2NJM8</accession>
<proteinExistence type="inferred from homology"/>
<keyword evidence="6" id="KW-1185">Reference proteome</keyword>
<dbReference type="CDD" id="cd03442">
    <property type="entry name" value="BFIT_BACH"/>
    <property type="match status" value="1"/>
</dbReference>
<dbReference type="PANTHER" id="PTHR11049:SF24">
    <property type="entry name" value="CYTOSOLIC ACYL COENZYME A THIOESTER HYDROLASE"/>
    <property type="match status" value="1"/>
</dbReference>
<dbReference type="GO" id="GO:0009062">
    <property type="term" value="P:fatty acid catabolic process"/>
    <property type="evidence" value="ECO:0007669"/>
    <property type="project" value="TreeGrafter"/>
</dbReference>
<dbReference type="InterPro" id="IPR006683">
    <property type="entry name" value="Thioestr_dom"/>
</dbReference>